<keyword evidence="10 17" id="KW-0067">ATP-binding</keyword>
<dbReference type="SMART" id="SM00220">
    <property type="entry name" value="S_TKc"/>
    <property type="match status" value="1"/>
</dbReference>
<keyword evidence="5" id="KW-0723">Serine/threonine-protein kinase</keyword>
<sequence length="1514" mass="168145">MSWKLTKKLKETHLGPLANTFSRSPSASTIIADSAKDEKASIASNSTNDNGIGAGFSLPDQYKNALSSHQQNSLSQGNGFGVAGSVRPGSSQQQGSMAGSYASSARPQTAAGGFGAIPTNHGRISSKYLPYALLDFDKLQVFVNSVSGTPENPLWAGDNTAYKFDVSRVTELAVHLYLRNPNAPQGSGRSQDIFLGVTRINPRFEEVHKYVEDPKLSKKDREKAFAEWQAKEKALGQSGTEWLDVSYGTGKIRIGVEYIENRTRSLKIEDFDLLKVVGKGSFGKVMQVKKKDTHRIYALKTIRKAHIISRSEVAHTLAERSVLSQINNPFIVPLKFTFQSPEKLYFVLAFINGGELFHHLQKEQRFDINRSRFYTAELLCALECLHGFNVIYRDLKPENILLDYSGHIALCDFGLCKLDMKDEDRTNTFCGTPEYLAPELLLGQGYTKTVDWWTLGVLLYEMLTGLPPFYDENTNEMYRKILSEPLHFPGPDIVPPSAKDLLTKLLNRKPDQRLGANGASEIKAHPFFHSIDWRKLLQRKYEPTFKPNVTDALDTANFDQEFTNEPATDSYVDGPMLSQTMQQQFTGWSYNRPVAGLGDAGGSIKDPSFRWQCTRHQMSWCSYRPTKNMTPHSTMVQADSLKAWAALQEHHNTVGRSFVLKKEFEKDPSRFEKFSFKFENTADKSEILFDFSKNFLTDETLKILVEVAKEAKVEELRDAMFKGEKINFTEDRAVLHTALRNVTNEPVLVDGKDVMPGVNKELEHMKEFSEQIRSGEWKGYTGKPLTTIINIGIGGSDLGPVMVTEALKYYGDRNQTLHFVSNIDGTHMAEALREANPETTLFLVASKTFTTAETTTNANSAKTWFLEKTEGKGDIAKHFVALSTNEAEVTKFGIDKKNMFGFESWVGGRYSVWSAIGLSVAIYIGFDNFHQFLSGAHAMDTHFRTAPLEKNIPVIAGLLSVYYSDFFGAQTHLVSPFDQYLHRFPAYLQQLSMESNGKAVSREGNVVKYTTGPILFGEPATNAQHSFYQLLHQGTKLIPTDFILAAESHNPIANNKHQKMLASNFFAQAEALMVGKGEEELKAENTPIPLIKHKTFLGNRPTTSILAQKITPGTLGALIVYYEQLTFTEGAVWNINSFDQWGVELGKSLAKKIQAELDEPGVPKGHDSSTGGLIAAFKQKAGLLSEIFNSPAHKRGNTMARGWASKLLGTFLLGNLAGWGFEAVNAEEHPKVPLPSYHYGAPIPVSCLNRSVDTGEHITNEKNELQYIPFPICEETGKPLELNYELNCTIPLITDPFFHLLEFYIHNDAPLSCRIPSRPPPTVVHKDHVPAPMEYVPLIFAIAGTLQLSHLHISTHLNILLHSTPKHHLHHHDSGVIDSGAAYSTSPLSHTTGPAALTKKLVIGDPLPLQLSVRWFPTPALPRENGKVEWAGMGGHFYVSTAFYCLVSAGAGASIVTVWFWGVVLPKRIRDRGKGMGGATPFGIWCGEWVGNGEEGLSATFLACTTNICGFDPV</sequence>
<evidence type="ECO:0000256" key="11">
    <source>
        <dbReference type="ARBA" id="ARBA00023152"/>
    </source>
</evidence>
<dbReference type="PROSITE" id="PS50011">
    <property type="entry name" value="PROTEIN_KINASE_DOM"/>
    <property type="match status" value="1"/>
</dbReference>
<evidence type="ECO:0000256" key="2">
    <source>
        <dbReference type="ARBA" id="ARBA00006604"/>
    </source>
</evidence>
<reference evidence="23 24" key="1">
    <citation type="submission" date="2020-03" db="EMBL/GenBank/DDBJ databases">
        <title>Draft Genome Sequence of Cudoniella acicularis.</title>
        <authorList>
            <person name="Buettner E."/>
            <person name="Kellner H."/>
        </authorList>
    </citation>
    <scope>NUCLEOTIDE SEQUENCE [LARGE SCALE GENOMIC DNA]</scope>
    <source>
        <strain evidence="23 24">DSM 108380</strain>
    </source>
</reference>
<dbReference type="PANTHER" id="PTHR11469:SF1">
    <property type="entry name" value="GLUCOSE-6-PHOSPHATE ISOMERASE"/>
    <property type="match status" value="1"/>
</dbReference>
<dbReference type="PROSITE" id="PS00765">
    <property type="entry name" value="P_GLUCOSE_ISOMERASE_1"/>
    <property type="match status" value="1"/>
</dbReference>
<feature type="region of interest" description="Disordered" evidence="19">
    <location>
        <begin position="65"/>
        <end position="104"/>
    </location>
</feature>
<dbReference type="InterPro" id="IPR000961">
    <property type="entry name" value="AGC-kinase_C"/>
</dbReference>
<keyword evidence="20" id="KW-1133">Transmembrane helix</keyword>
<dbReference type="GO" id="GO:0005524">
    <property type="term" value="F:ATP binding"/>
    <property type="evidence" value="ECO:0007669"/>
    <property type="project" value="UniProtKB-UniRule"/>
</dbReference>
<keyword evidence="9" id="KW-0418">Kinase</keyword>
<evidence type="ECO:0000256" key="3">
    <source>
        <dbReference type="ARBA" id="ARBA00018388"/>
    </source>
</evidence>
<feature type="domain" description="Protein kinase" evidence="21">
    <location>
        <begin position="271"/>
        <end position="528"/>
    </location>
</feature>
<keyword evidence="20" id="KW-0472">Membrane</keyword>
<dbReference type="PRINTS" id="PR00662">
    <property type="entry name" value="G6PISOMERASE"/>
</dbReference>
<dbReference type="PROSITE" id="PS00107">
    <property type="entry name" value="PROTEIN_KINASE_ATP"/>
    <property type="match status" value="1"/>
</dbReference>
<dbReference type="PROSITE" id="PS51285">
    <property type="entry name" value="AGC_KINASE_CTER"/>
    <property type="match status" value="1"/>
</dbReference>
<evidence type="ECO:0000256" key="20">
    <source>
        <dbReference type="SAM" id="Phobius"/>
    </source>
</evidence>
<evidence type="ECO:0000259" key="21">
    <source>
        <dbReference type="PROSITE" id="PS50011"/>
    </source>
</evidence>
<evidence type="ECO:0000256" key="5">
    <source>
        <dbReference type="ARBA" id="ARBA00022527"/>
    </source>
</evidence>
<dbReference type="Gene3D" id="3.30.200.20">
    <property type="entry name" value="Phosphorylase Kinase, domain 1"/>
    <property type="match status" value="1"/>
</dbReference>
<dbReference type="PROSITE" id="PS51463">
    <property type="entry name" value="P_GLUCOSE_ISOMERASE_3"/>
    <property type="match status" value="1"/>
</dbReference>
<evidence type="ECO:0000256" key="13">
    <source>
        <dbReference type="ARBA" id="ARBA00024178"/>
    </source>
</evidence>
<dbReference type="InterPro" id="IPR035476">
    <property type="entry name" value="SIS_PGI_1"/>
</dbReference>
<evidence type="ECO:0000256" key="8">
    <source>
        <dbReference type="ARBA" id="ARBA00022741"/>
    </source>
</evidence>
<dbReference type="Gene3D" id="3.40.50.10490">
    <property type="entry name" value="Glucose-6-phosphate isomerase like protein, domain 1"/>
    <property type="match status" value="2"/>
</dbReference>
<dbReference type="InterPro" id="IPR023096">
    <property type="entry name" value="G6P_Isomerase_C"/>
</dbReference>
<dbReference type="FunFam" id="1.10.510.10:FF:000008">
    <property type="entry name" value="Non-specific serine/threonine protein kinase"/>
    <property type="match status" value="1"/>
</dbReference>
<dbReference type="PROSITE" id="PS00174">
    <property type="entry name" value="P_GLUCOSE_ISOMERASE_2"/>
    <property type="match status" value="1"/>
</dbReference>
<dbReference type="Proteomes" id="UP000566819">
    <property type="component" value="Unassembled WGS sequence"/>
</dbReference>
<accession>A0A8H4RHM4</accession>
<dbReference type="Gene3D" id="1.10.1390.10">
    <property type="match status" value="1"/>
</dbReference>
<protein>
    <recommendedName>
        <fullName evidence="3 18">Glucose-6-phosphate isomerase</fullName>
        <ecNumber evidence="18">5.3.1.9</ecNumber>
    </recommendedName>
</protein>
<keyword evidence="4 18" id="KW-0312">Gluconeogenesis</keyword>
<evidence type="ECO:0000256" key="9">
    <source>
        <dbReference type="ARBA" id="ARBA00022777"/>
    </source>
</evidence>
<dbReference type="GO" id="GO:0048029">
    <property type="term" value="F:monosaccharide binding"/>
    <property type="evidence" value="ECO:0007669"/>
    <property type="project" value="TreeGrafter"/>
</dbReference>
<feature type="compositionally biased region" description="Polar residues" evidence="19">
    <location>
        <begin position="65"/>
        <end position="77"/>
    </location>
</feature>
<keyword evidence="20" id="KW-0812">Transmembrane</keyword>
<dbReference type="InterPro" id="IPR035482">
    <property type="entry name" value="SIS_PGI_2"/>
</dbReference>
<evidence type="ECO:0000259" key="22">
    <source>
        <dbReference type="PROSITE" id="PS51285"/>
    </source>
</evidence>
<dbReference type="InterPro" id="IPR008271">
    <property type="entry name" value="Ser/Thr_kinase_AS"/>
</dbReference>
<dbReference type="InterPro" id="IPR018189">
    <property type="entry name" value="Phosphoglucose_isomerase_CS"/>
</dbReference>
<dbReference type="EMBL" id="JAAMPI010000759">
    <property type="protein sequence ID" value="KAF4628809.1"/>
    <property type="molecule type" value="Genomic_DNA"/>
</dbReference>
<dbReference type="FunFam" id="3.40.50.10490:FF:000004">
    <property type="entry name" value="Glucose-6-phosphate isomerase"/>
    <property type="match status" value="1"/>
</dbReference>
<dbReference type="SMART" id="SM00133">
    <property type="entry name" value="S_TK_X"/>
    <property type="match status" value="1"/>
</dbReference>
<keyword evidence="7" id="KW-0808">Transferase</keyword>
<comment type="function">
    <text evidence="13">In the cytoplasm, catalyzes the conversion of glucose-6-phosphate to fructose-6-phosphate, the second step in glycolysis, and the reverse reaction during gluconeogenesis.</text>
</comment>
<evidence type="ECO:0000256" key="18">
    <source>
        <dbReference type="RuleBase" id="RU000612"/>
    </source>
</evidence>
<dbReference type="FunFam" id="1.10.1390.10:FF:000001">
    <property type="entry name" value="Glucose-6-phosphate isomerase"/>
    <property type="match status" value="1"/>
</dbReference>
<dbReference type="InterPro" id="IPR017441">
    <property type="entry name" value="Protein_kinase_ATP_BS"/>
</dbReference>
<comment type="pathway">
    <text evidence="1 18">Carbohydrate degradation; glycolysis; D-glyceraldehyde 3-phosphate and glycerone phosphate from D-glucose: step 2/4.</text>
</comment>
<evidence type="ECO:0000256" key="15">
    <source>
        <dbReference type="ARBA" id="ARBA00047899"/>
    </source>
</evidence>
<dbReference type="Pfam" id="PF00342">
    <property type="entry name" value="PGI"/>
    <property type="match status" value="1"/>
</dbReference>
<dbReference type="CDD" id="cd05016">
    <property type="entry name" value="SIS_PGI_2"/>
    <property type="match status" value="1"/>
</dbReference>
<dbReference type="Gene3D" id="1.10.510.10">
    <property type="entry name" value="Transferase(Phosphotransferase) domain 1"/>
    <property type="match status" value="1"/>
</dbReference>
<dbReference type="GO" id="GO:0005829">
    <property type="term" value="C:cytosol"/>
    <property type="evidence" value="ECO:0007669"/>
    <property type="project" value="TreeGrafter"/>
</dbReference>
<comment type="similarity">
    <text evidence="2 18">Belongs to the GPI family.</text>
</comment>
<evidence type="ECO:0000256" key="4">
    <source>
        <dbReference type="ARBA" id="ARBA00022432"/>
    </source>
</evidence>
<dbReference type="GO" id="GO:0004674">
    <property type="term" value="F:protein serine/threonine kinase activity"/>
    <property type="evidence" value="ECO:0007669"/>
    <property type="project" value="UniProtKB-KW"/>
</dbReference>
<evidence type="ECO:0000313" key="24">
    <source>
        <dbReference type="Proteomes" id="UP000566819"/>
    </source>
</evidence>
<evidence type="ECO:0000256" key="14">
    <source>
        <dbReference type="ARBA" id="ARBA00029321"/>
    </source>
</evidence>
<dbReference type="HAMAP" id="MF_00473">
    <property type="entry name" value="G6P_isomerase"/>
    <property type="match status" value="1"/>
</dbReference>
<keyword evidence="8 17" id="KW-0547">Nucleotide-binding</keyword>
<dbReference type="CDD" id="cd11651">
    <property type="entry name" value="YPK1_N_like"/>
    <property type="match status" value="1"/>
</dbReference>
<evidence type="ECO:0000256" key="12">
    <source>
        <dbReference type="ARBA" id="ARBA00023235"/>
    </source>
</evidence>
<dbReference type="OrthoDB" id="63267at2759"/>
<evidence type="ECO:0000256" key="1">
    <source>
        <dbReference type="ARBA" id="ARBA00004926"/>
    </source>
</evidence>
<dbReference type="InterPro" id="IPR017892">
    <property type="entry name" value="Pkinase_C"/>
</dbReference>
<name>A0A8H4RHM4_9HELO</name>
<keyword evidence="11 18" id="KW-0324">Glycolysis</keyword>
<comment type="catalytic activity">
    <reaction evidence="16">
        <text>L-seryl-[protein] + ATP = O-phospho-L-seryl-[protein] + ADP + H(+)</text>
        <dbReference type="Rhea" id="RHEA:17989"/>
        <dbReference type="Rhea" id="RHEA-COMP:9863"/>
        <dbReference type="Rhea" id="RHEA-COMP:11604"/>
        <dbReference type="ChEBI" id="CHEBI:15378"/>
        <dbReference type="ChEBI" id="CHEBI:29999"/>
        <dbReference type="ChEBI" id="CHEBI:30616"/>
        <dbReference type="ChEBI" id="CHEBI:83421"/>
        <dbReference type="ChEBI" id="CHEBI:456216"/>
        <dbReference type="EC" id="2.7.11.1"/>
    </reaction>
</comment>
<dbReference type="EC" id="5.3.1.9" evidence="18"/>
<dbReference type="Pfam" id="PF00433">
    <property type="entry name" value="Pkinase_C"/>
    <property type="match status" value="1"/>
</dbReference>
<evidence type="ECO:0000256" key="10">
    <source>
        <dbReference type="ARBA" id="ARBA00022840"/>
    </source>
</evidence>
<evidence type="ECO:0000256" key="16">
    <source>
        <dbReference type="ARBA" id="ARBA00048679"/>
    </source>
</evidence>
<feature type="transmembrane region" description="Helical" evidence="20">
    <location>
        <begin position="1441"/>
        <end position="1464"/>
    </location>
</feature>
<evidence type="ECO:0000256" key="6">
    <source>
        <dbReference type="ARBA" id="ARBA00022553"/>
    </source>
</evidence>
<dbReference type="Pfam" id="PF00069">
    <property type="entry name" value="Pkinase"/>
    <property type="match status" value="1"/>
</dbReference>
<keyword evidence="6" id="KW-0597">Phosphoprotein</keyword>
<dbReference type="PROSITE" id="PS00108">
    <property type="entry name" value="PROTEIN_KINASE_ST"/>
    <property type="match status" value="1"/>
</dbReference>
<keyword evidence="24" id="KW-1185">Reference proteome</keyword>
<dbReference type="InterPro" id="IPR011009">
    <property type="entry name" value="Kinase-like_dom_sf"/>
</dbReference>
<comment type="catalytic activity">
    <reaction evidence="14 18">
        <text>alpha-D-glucose 6-phosphate = beta-D-fructose 6-phosphate</text>
        <dbReference type="Rhea" id="RHEA:11816"/>
        <dbReference type="ChEBI" id="CHEBI:57634"/>
        <dbReference type="ChEBI" id="CHEBI:58225"/>
        <dbReference type="EC" id="5.3.1.9"/>
    </reaction>
</comment>
<dbReference type="GO" id="GO:0004347">
    <property type="term" value="F:glucose-6-phosphate isomerase activity"/>
    <property type="evidence" value="ECO:0007669"/>
    <property type="project" value="UniProtKB-EC"/>
</dbReference>
<comment type="caution">
    <text evidence="23">The sequence shown here is derived from an EMBL/GenBank/DDBJ whole genome shotgun (WGS) entry which is preliminary data.</text>
</comment>
<feature type="domain" description="AGC-kinase C-terminal" evidence="22">
    <location>
        <begin position="529"/>
        <end position="600"/>
    </location>
</feature>
<feature type="compositionally biased region" description="Low complexity" evidence="19">
    <location>
        <begin position="89"/>
        <end position="104"/>
    </location>
</feature>
<organism evidence="23 24">
    <name type="scientific">Cudoniella acicularis</name>
    <dbReference type="NCBI Taxonomy" id="354080"/>
    <lineage>
        <taxon>Eukaryota</taxon>
        <taxon>Fungi</taxon>
        <taxon>Dikarya</taxon>
        <taxon>Ascomycota</taxon>
        <taxon>Pezizomycotina</taxon>
        <taxon>Leotiomycetes</taxon>
        <taxon>Helotiales</taxon>
        <taxon>Tricladiaceae</taxon>
        <taxon>Cudoniella</taxon>
    </lineage>
</organism>
<dbReference type="GO" id="GO:0006096">
    <property type="term" value="P:glycolytic process"/>
    <property type="evidence" value="ECO:0007669"/>
    <property type="project" value="UniProtKB-UniPathway"/>
</dbReference>
<dbReference type="InterPro" id="IPR001672">
    <property type="entry name" value="G6P_Isomerase"/>
</dbReference>
<gene>
    <name evidence="23" type="ORF">G7Y89_g9340</name>
</gene>
<evidence type="ECO:0000313" key="23">
    <source>
        <dbReference type="EMBL" id="KAF4628809.1"/>
    </source>
</evidence>
<dbReference type="NCBIfam" id="NF001211">
    <property type="entry name" value="PRK00179.1"/>
    <property type="match status" value="1"/>
</dbReference>
<evidence type="ECO:0000256" key="17">
    <source>
        <dbReference type="PROSITE-ProRule" id="PRU10141"/>
    </source>
</evidence>
<dbReference type="PANTHER" id="PTHR11469">
    <property type="entry name" value="GLUCOSE-6-PHOSPHATE ISOMERASE"/>
    <property type="match status" value="1"/>
</dbReference>
<dbReference type="SUPFAM" id="SSF53697">
    <property type="entry name" value="SIS domain"/>
    <property type="match status" value="1"/>
</dbReference>
<dbReference type="GO" id="GO:0006094">
    <property type="term" value="P:gluconeogenesis"/>
    <property type="evidence" value="ECO:0007669"/>
    <property type="project" value="UniProtKB-KW"/>
</dbReference>
<dbReference type="InterPro" id="IPR000719">
    <property type="entry name" value="Prot_kinase_dom"/>
</dbReference>
<dbReference type="SUPFAM" id="SSF56112">
    <property type="entry name" value="Protein kinase-like (PK-like)"/>
    <property type="match status" value="1"/>
</dbReference>
<evidence type="ECO:0000256" key="7">
    <source>
        <dbReference type="ARBA" id="ARBA00022679"/>
    </source>
</evidence>
<dbReference type="CDD" id="cd05015">
    <property type="entry name" value="SIS_PGI_1"/>
    <property type="match status" value="1"/>
</dbReference>
<feature type="binding site" evidence="17">
    <location>
        <position position="304"/>
    </location>
    <ligand>
        <name>ATP</name>
        <dbReference type="ChEBI" id="CHEBI:30616"/>
    </ligand>
</feature>
<dbReference type="UniPathway" id="UPA00109">
    <property type="reaction ID" value="UER00181"/>
</dbReference>
<evidence type="ECO:0000256" key="19">
    <source>
        <dbReference type="SAM" id="MobiDB-lite"/>
    </source>
</evidence>
<dbReference type="FunFam" id="3.30.200.20:FF:000048">
    <property type="entry name" value="Non-specific serine/threonine protein kinase"/>
    <property type="match status" value="1"/>
</dbReference>
<comment type="catalytic activity">
    <reaction evidence="15">
        <text>L-threonyl-[protein] + ATP = O-phospho-L-threonyl-[protein] + ADP + H(+)</text>
        <dbReference type="Rhea" id="RHEA:46608"/>
        <dbReference type="Rhea" id="RHEA-COMP:11060"/>
        <dbReference type="Rhea" id="RHEA-COMP:11605"/>
        <dbReference type="ChEBI" id="CHEBI:15378"/>
        <dbReference type="ChEBI" id="CHEBI:30013"/>
        <dbReference type="ChEBI" id="CHEBI:30616"/>
        <dbReference type="ChEBI" id="CHEBI:61977"/>
        <dbReference type="ChEBI" id="CHEBI:456216"/>
        <dbReference type="EC" id="2.7.11.1"/>
    </reaction>
</comment>
<keyword evidence="12 18" id="KW-0413">Isomerase</keyword>
<dbReference type="InterPro" id="IPR046348">
    <property type="entry name" value="SIS_dom_sf"/>
</dbReference>
<proteinExistence type="inferred from homology"/>
<dbReference type="GO" id="GO:0051156">
    <property type="term" value="P:glucose 6-phosphate metabolic process"/>
    <property type="evidence" value="ECO:0007669"/>
    <property type="project" value="TreeGrafter"/>
</dbReference>